<dbReference type="InterPro" id="IPR010372">
    <property type="entry name" value="DNA_pol3_delta_N"/>
</dbReference>
<comment type="caution">
    <text evidence="7">The sequence shown here is derived from an EMBL/GenBank/DDBJ whole genome shotgun (WGS) entry which is preliminary data.</text>
</comment>
<dbReference type="InterPro" id="IPR027417">
    <property type="entry name" value="P-loop_NTPase"/>
</dbReference>
<dbReference type="GO" id="GO:0009360">
    <property type="term" value="C:DNA polymerase III complex"/>
    <property type="evidence" value="ECO:0007669"/>
    <property type="project" value="InterPro"/>
</dbReference>
<feature type="domain" description="DNA polymerase III delta subunit-like C-terminal" evidence="6">
    <location>
        <begin position="204"/>
        <end position="305"/>
    </location>
</feature>
<keyword evidence="4" id="KW-0239">DNA-directed DNA polymerase</keyword>
<dbReference type="Gene3D" id="3.40.50.300">
    <property type="entry name" value="P-loop containing nucleotide triphosphate hydrolases"/>
    <property type="match status" value="1"/>
</dbReference>
<name>K2BAU1_9BACT</name>
<sequence length="327" mass="38877">MKKSNLIFFTWENLVFLNRDLLKWISLFTEKHWDFNISRFSSDNISKINISAELTTMPFLGSHRLIILEWFPSKATEKTEDSTKVIQEFKNFDEIILENLDKIPDNNILVFVESAPDKRKSLYKKLLETAQVKEYKNIEWEELRNYIRSRLINIDSSAISKLINYKNSSLNKIEAEIDKLHLFKMNDRITEDDIRNYVIPEIEISIFELTDAIQELNSMKWISSLKTILDSNSIFQVFSVIMSNLRNFLYINFLLEKWFKKDEIVSVLKIHPFLVEKTRNVRNIWVLKSLFANLLKIDKQSKTGELIWDWENALRLALEKEILNLKK</sequence>
<dbReference type="GO" id="GO:0003887">
    <property type="term" value="F:DNA-directed DNA polymerase activity"/>
    <property type="evidence" value="ECO:0007669"/>
    <property type="project" value="UniProtKB-KW"/>
</dbReference>
<dbReference type="PANTHER" id="PTHR34388:SF1">
    <property type="entry name" value="DNA POLYMERASE III SUBUNIT DELTA"/>
    <property type="match status" value="1"/>
</dbReference>
<dbReference type="GO" id="GO:0003677">
    <property type="term" value="F:DNA binding"/>
    <property type="evidence" value="ECO:0007669"/>
    <property type="project" value="InterPro"/>
</dbReference>
<evidence type="ECO:0000259" key="5">
    <source>
        <dbReference type="Pfam" id="PF06144"/>
    </source>
</evidence>
<evidence type="ECO:0000313" key="7">
    <source>
        <dbReference type="EMBL" id="EKD65883.1"/>
    </source>
</evidence>
<dbReference type="GO" id="GO:0006261">
    <property type="term" value="P:DNA-templated DNA replication"/>
    <property type="evidence" value="ECO:0007669"/>
    <property type="project" value="TreeGrafter"/>
</dbReference>
<evidence type="ECO:0000256" key="2">
    <source>
        <dbReference type="ARBA" id="ARBA00022695"/>
    </source>
</evidence>
<evidence type="ECO:0000256" key="4">
    <source>
        <dbReference type="ARBA" id="ARBA00022932"/>
    </source>
</evidence>
<dbReference type="Pfam" id="PF21694">
    <property type="entry name" value="DNA_pol3_delta_C"/>
    <property type="match status" value="1"/>
</dbReference>
<gene>
    <name evidence="7" type="ORF">ACD_49C00077G0011</name>
</gene>
<dbReference type="AlphaFoldDB" id="K2BAU1"/>
<protein>
    <submittedName>
        <fullName evidence="7">Uncharacterized protein</fullName>
    </submittedName>
</protein>
<keyword evidence="3" id="KW-0235">DNA replication</keyword>
<accession>K2BAU1</accession>
<dbReference type="Pfam" id="PF06144">
    <property type="entry name" value="DNA_pol3_delta"/>
    <property type="match status" value="1"/>
</dbReference>
<dbReference type="NCBIfam" id="TIGR01128">
    <property type="entry name" value="holA"/>
    <property type="match status" value="1"/>
</dbReference>
<dbReference type="EMBL" id="AMFJ01021663">
    <property type="protein sequence ID" value="EKD65883.1"/>
    <property type="molecule type" value="Genomic_DNA"/>
</dbReference>
<dbReference type="InterPro" id="IPR005790">
    <property type="entry name" value="DNA_polIII_delta"/>
</dbReference>
<feature type="domain" description="DNA polymerase III delta N-terminal" evidence="5">
    <location>
        <begin position="33"/>
        <end position="136"/>
    </location>
</feature>
<keyword evidence="1" id="KW-0808">Transferase</keyword>
<keyword evidence="2" id="KW-0548">Nucleotidyltransferase</keyword>
<evidence type="ECO:0000259" key="6">
    <source>
        <dbReference type="Pfam" id="PF21694"/>
    </source>
</evidence>
<dbReference type="Gene3D" id="1.20.272.10">
    <property type="match status" value="1"/>
</dbReference>
<organism evidence="7">
    <name type="scientific">uncultured bacterium</name>
    <name type="common">gcode 4</name>
    <dbReference type="NCBI Taxonomy" id="1234023"/>
    <lineage>
        <taxon>Bacteria</taxon>
        <taxon>environmental samples</taxon>
    </lineage>
</organism>
<evidence type="ECO:0000256" key="3">
    <source>
        <dbReference type="ARBA" id="ARBA00022705"/>
    </source>
</evidence>
<dbReference type="InterPro" id="IPR048466">
    <property type="entry name" value="DNA_pol3_delta-like_C"/>
</dbReference>
<dbReference type="PANTHER" id="PTHR34388">
    <property type="entry name" value="DNA POLYMERASE III SUBUNIT DELTA"/>
    <property type="match status" value="1"/>
</dbReference>
<dbReference type="SUPFAM" id="SSF52540">
    <property type="entry name" value="P-loop containing nucleoside triphosphate hydrolases"/>
    <property type="match status" value="1"/>
</dbReference>
<dbReference type="Gene3D" id="1.10.8.60">
    <property type="match status" value="1"/>
</dbReference>
<reference evidence="7" key="1">
    <citation type="journal article" date="2012" name="Science">
        <title>Fermentation, hydrogen, and sulfur metabolism in multiple uncultivated bacterial phyla.</title>
        <authorList>
            <person name="Wrighton K.C."/>
            <person name="Thomas B.C."/>
            <person name="Sharon I."/>
            <person name="Miller C.S."/>
            <person name="Castelle C.J."/>
            <person name="VerBerkmoes N.C."/>
            <person name="Wilkins M.J."/>
            <person name="Hettich R.L."/>
            <person name="Lipton M.S."/>
            <person name="Williams K.H."/>
            <person name="Long P.E."/>
            <person name="Banfield J.F."/>
        </authorList>
    </citation>
    <scope>NUCLEOTIDE SEQUENCE [LARGE SCALE GENOMIC DNA]</scope>
</reference>
<proteinExistence type="predicted"/>
<evidence type="ECO:0000256" key="1">
    <source>
        <dbReference type="ARBA" id="ARBA00022679"/>
    </source>
</evidence>